<dbReference type="Gene3D" id="3.60.40.10">
    <property type="entry name" value="PPM-type phosphatase domain"/>
    <property type="match status" value="1"/>
</dbReference>
<sequence length="452" mass="49745">MSATEADLRADSSVPSATPFTKQGGTHHGLAQRRAEHHQQQQQNSQESTSQSSSNDSSHERNIIPPLVDPKIPLPSKELNDTSDPVDSPPANHSSSKSRSKTTSEYDPFAGLSFHVGVAENKNTTYRSKMEDVHTYIANFAERVDWGYFAIFDGHAGKESARWCGNNLHTLLEQEIDLELQDQNNTLQHANKADSTPDQLNSQPSSQVDASQGNVTTATNCSTSSIPLKGRVDMKDHLYKAFVKADEIIEKNGQGNSGCTAAVAVLRWESESEDDCMVDTNNTGKQSNGKSKSFDFVPTKNHKRMLYTSNVGDSRIVLSRKGRAYRLSYDHKASDHNESTRVENAGGLILKNRVNGVLAVTRSLGDSYMKDLVLGKPFTTSTQIIKDDEFMIIACDGVWDVISDAKACKIVADCFKNGMDAQEAAKKLCQMAINDGTTDNITCMVVKFRHFE</sequence>
<dbReference type="PANTHER" id="PTHR13832">
    <property type="entry name" value="PROTEIN PHOSPHATASE 2C"/>
    <property type="match status" value="1"/>
</dbReference>
<feature type="region of interest" description="Disordered" evidence="6">
    <location>
        <begin position="190"/>
        <end position="222"/>
    </location>
</feature>
<dbReference type="InterPro" id="IPR015655">
    <property type="entry name" value="PP2C"/>
</dbReference>
<dbReference type="PANTHER" id="PTHR13832:SF837">
    <property type="entry name" value="PROTEIN PHOSPHATASE 2C-LIKE DOMAIN-CONTAINING PROTEIN 1"/>
    <property type="match status" value="1"/>
</dbReference>
<dbReference type="InterPro" id="IPR001932">
    <property type="entry name" value="PPM-type_phosphatase-like_dom"/>
</dbReference>
<keyword evidence="3 5" id="KW-0378">Hydrolase</keyword>
<comment type="caution">
    <text evidence="8">The sequence shown here is derived from an EMBL/GenBank/DDBJ whole genome shotgun (WGS) entry which is preliminary data.</text>
</comment>
<evidence type="ECO:0000256" key="1">
    <source>
        <dbReference type="ARBA" id="ARBA00006702"/>
    </source>
</evidence>
<feature type="compositionally biased region" description="Low complexity" evidence="6">
    <location>
        <begin position="40"/>
        <end position="56"/>
    </location>
</feature>
<evidence type="ECO:0000313" key="9">
    <source>
        <dbReference type="Proteomes" id="UP000590412"/>
    </source>
</evidence>
<keyword evidence="2" id="KW-0479">Metal-binding</keyword>
<reference evidence="8" key="1">
    <citation type="submission" date="2020-03" db="EMBL/GenBank/DDBJ databases">
        <title>FDA dAtabase for Regulatory Grade micrObial Sequences (FDA-ARGOS): Supporting development and validation of Infectious Disease Dx tests.</title>
        <authorList>
            <person name="Campos J."/>
            <person name="Goldberg B."/>
            <person name="Tallon L."/>
            <person name="Sadzewicz L."/>
            <person name="Vavikolanu K."/>
            <person name="Mehta A."/>
            <person name="Aluvathingal J."/>
            <person name="Nadendla S."/>
            <person name="Nandy P."/>
            <person name="Geyer C."/>
            <person name="Yan Y."/>
            <person name="Sichtig H."/>
        </authorList>
    </citation>
    <scope>NUCLEOTIDE SEQUENCE [LARGE SCALE GENOMIC DNA]</scope>
    <source>
        <strain evidence="8">FDAARGOS_652</strain>
    </source>
</reference>
<dbReference type="AlphaFoldDB" id="A0A8X7TDJ1"/>
<evidence type="ECO:0000256" key="3">
    <source>
        <dbReference type="ARBA" id="ARBA00022801"/>
    </source>
</evidence>
<protein>
    <submittedName>
        <fullName evidence="8">Protein phosphatase 2C family protein</fullName>
    </submittedName>
</protein>
<dbReference type="CDD" id="cd00143">
    <property type="entry name" value="PP2Cc"/>
    <property type="match status" value="1"/>
</dbReference>
<gene>
    <name evidence="8" type="ORF">FOB60_000368</name>
</gene>
<evidence type="ECO:0000256" key="4">
    <source>
        <dbReference type="ARBA" id="ARBA00022912"/>
    </source>
</evidence>
<evidence type="ECO:0000259" key="7">
    <source>
        <dbReference type="PROSITE" id="PS51746"/>
    </source>
</evidence>
<feature type="domain" description="PPM-type phosphatase" evidence="7">
    <location>
        <begin position="115"/>
        <end position="448"/>
    </location>
</feature>
<dbReference type="GO" id="GO:0004722">
    <property type="term" value="F:protein serine/threonine phosphatase activity"/>
    <property type="evidence" value="ECO:0007669"/>
    <property type="project" value="InterPro"/>
</dbReference>
<accession>A0A8X7TDJ1</accession>
<dbReference type="EMBL" id="JABWAB010000001">
    <property type="protein sequence ID" value="KAF6058786.1"/>
    <property type="molecule type" value="Genomic_DNA"/>
</dbReference>
<feature type="compositionally biased region" description="Basic and acidic residues" evidence="6">
    <location>
        <begin position="1"/>
        <end position="10"/>
    </location>
</feature>
<dbReference type="PROSITE" id="PS01032">
    <property type="entry name" value="PPM_1"/>
    <property type="match status" value="1"/>
</dbReference>
<feature type="compositionally biased region" description="Polar residues" evidence="6">
    <location>
        <begin position="13"/>
        <end position="24"/>
    </location>
</feature>
<dbReference type="SUPFAM" id="SSF81606">
    <property type="entry name" value="PP2C-like"/>
    <property type="match status" value="1"/>
</dbReference>
<dbReference type="Pfam" id="PF00481">
    <property type="entry name" value="PP2C"/>
    <property type="match status" value="2"/>
</dbReference>
<feature type="compositionally biased region" description="Low complexity" evidence="6">
    <location>
        <begin position="94"/>
        <end position="103"/>
    </location>
</feature>
<proteinExistence type="inferred from homology"/>
<evidence type="ECO:0000256" key="5">
    <source>
        <dbReference type="RuleBase" id="RU003465"/>
    </source>
</evidence>
<evidence type="ECO:0000313" key="8">
    <source>
        <dbReference type="EMBL" id="KAF6058786.1"/>
    </source>
</evidence>
<dbReference type="SMART" id="SM00332">
    <property type="entry name" value="PP2Cc"/>
    <property type="match status" value="1"/>
</dbReference>
<dbReference type="GO" id="GO:0046872">
    <property type="term" value="F:metal ion binding"/>
    <property type="evidence" value="ECO:0007669"/>
    <property type="project" value="UniProtKB-KW"/>
</dbReference>
<keyword evidence="4 5" id="KW-0904">Protein phosphatase</keyword>
<comment type="similarity">
    <text evidence="1 5">Belongs to the PP2C family.</text>
</comment>
<name>A0A8X7TDJ1_CANPA</name>
<dbReference type="OrthoDB" id="10264738at2759"/>
<dbReference type="InterPro" id="IPR000222">
    <property type="entry name" value="PP2C_BS"/>
</dbReference>
<dbReference type="PROSITE" id="PS51746">
    <property type="entry name" value="PPM_2"/>
    <property type="match status" value="1"/>
</dbReference>
<dbReference type="Proteomes" id="UP000590412">
    <property type="component" value="Unassembled WGS sequence"/>
</dbReference>
<organism evidence="8 9">
    <name type="scientific">Candida parapsilosis</name>
    <name type="common">Yeast</name>
    <dbReference type="NCBI Taxonomy" id="5480"/>
    <lineage>
        <taxon>Eukaryota</taxon>
        <taxon>Fungi</taxon>
        <taxon>Dikarya</taxon>
        <taxon>Ascomycota</taxon>
        <taxon>Saccharomycotina</taxon>
        <taxon>Pichiomycetes</taxon>
        <taxon>Debaryomycetaceae</taxon>
        <taxon>Candida/Lodderomyces clade</taxon>
        <taxon>Candida</taxon>
    </lineage>
</organism>
<evidence type="ECO:0000256" key="2">
    <source>
        <dbReference type="ARBA" id="ARBA00022723"/>
    </source>
</evidence>
<feature type="region of interest" description="Disordered" evidence="6">
    <location>
        <begin position="1"/>
        <end position="105"/>
    </location>
</feature>
<evidence type="ECO:0000256" key="6">
    <source>
        <dbReference type="SAM" id="MobiDB-lite"/>
    </source>
</evidence>
<dbReference type="InterPro" id="IPR036457">
    <property type="entry name" value="PPM-type-like_dom_sf"/>
</dbReference>